<dbReference type="PANTHER" id="PTHR39475">
    <property type="entry name" value="CONIDIATION-SPECIFIC PROTEIN 6"/>
    <property type="match status" value="1"/>
</dbReference>
<accession>A0AAN6UPU5</accession>
<feature type="compositionally biased region" description="Basic and acidic residues" evidence="1">
    <location>
        <begin position="20"/>
        <end position="66"/>
    </location>
</feature>
<dbReference type="PANTHER" id="PTHR39475:SF1">
    <property type="entry name" value="CONIDIATION-SPECIFIC PROTEIN 6"/>
    <property type="match status" value="1"/>
</dbReference>
<evidence type="ECO:0000313" key="2">
    <source>
        <dbReference type="EMBL" id="KAK4136983.1"/>
    </source>
</evidence>
<organism evidence="2 3">
    <name type="scientific">Trichocladium antarcticum</name>
    <dbReference type="NCBI Taxonomy" id="1450529"/>
    <lineage>
        <taxon>Eukaryota</taxon>
        <taxon>Fungi</taxon>
        <taxon>Dikarya</taxon>
        <taxon>Ascomycota</taxon>
        <taxon>Pezizomycotina</taxon>
        <taxon>Sordariomycetes</taxon>
        <taxon>Sordariomycetidae</taxon>
        <taxon>Sordariales</taxon>
        <taxon>Chaetomiaceae</taxon>
        <taxon>Trichocladium</taxon>
    </lineage>
</organism>
<keyword evidence="3" id="KW-1185">Reference proteome</keyword>
<feature type="compositionally biased region" description="Polar residues" evidence="1">
    <location>
        <begin position="1"/>
        <end position="10"/>
    </location>
</feature>
<dbReference type="EMBL" id="MU853403">
    <property type="protein sequence ID" value="KAK4136983.1"/>
    <property type="molecule type" value="Genomic_DNA"/>
</dbReference>
<gene>
    <name evidence="2" type="ORF">BT67DRAFT_373415</name>
</gene>
<dbReference type="AlphaFoldDB" id="A0AAN6UPU5"/>
<name>A0AAN6UPU5_9PEZI</name>
<sequence length="107" mass="11568">MSGNSNTQNPRAAEAGSGARYHEGQAHSHLQNDPKDSRSLADRAAAEKYPDPEEESRETALLKKDPTLPAKAHGNEPSRGAQIDAELQAEDDKMMKAKGQNLSGKKM</sequence>
<reference evidence="2" key="2">
    <citation type="submission" date="2023-05" db="EMBL/GenBank/DDBJ databases">
        <authorList>
            <consortium name="Lawrence Berkeley National Laboratory"/>
            <person name="Steindorff A."/>
            <person name="Hensen N."/>
            <person name="Bonometti L."/>
            <person name="Westerberg I."/>
            <person name="Brannstrom I.O."/>
            <person name="Guillou S."/>
            <person name="Cros-Aarteil S."/>
            <person name="Calhoun S."/>
            <person name="Haridas S."/>
            <person name="Kuo A."/>
            <person name="Mondo S."/>
            <person name="Pangilinan J."/>
            <person name="Riley R."/>
            <person name="Labutti K."/>
            <person name="Andreopoulos B."/>
            <person name="Lipzen A."/>
            <person name="Chen C."/>
            <person name="Yanf M."/>
            <person name="Daum C."/>
            <person name="Ng V."/>
            <person name="Clum A."/>
            <person name="Ohm R."/>
            <person name="Martin F."/>
            <person name="Silar P."/>
            <person name="Natvig D."/>
            <person name="Lalanne C."/>
            <person name="Gautier V."/>
            <person name="Ament-Velasquez S.L."/>
            <person name="Kruys A."/>
            <person name="Hutchinson M.I."/>
            <person name="Powell A.J."/>
            <person name="Barry K."/>
            <person name="Miller A.N."/>
            <person name="Grigoriev I.V."/>
            <person name="Debuchy R."/>
            <person name="Gladieux P."/>
            <person name="Thoren M.H."/>
            <person name="Johannesson H."/>
        </authorList>
    </citation>
    <scope>NUCLEOTIDE SEQUENCE</scope>
    <source>
        <strain evidence="2">CBS 123565</strain>
    </source>
</reference>
<comment type="caution">
    <text evidence="2">The sequence shown here is derived from an EMBL/GenBank/DDBJ whole genome shotgun (WGS) entry which is preliminary data.</text>
</comment>
<feature type="region of interest" description="Disordered" evidence="1">
    <location>
        <begin position="1"/>
        <end position="82"/>
    </location>
</feature>
<reference evidence="2" key="1">
    <citation type="journal article" date="2023" name="Mol. Phylogenet. Evol.">
        <title>Genome-scale phylogeny and comparative genomics of the fungal order Sordariales.</title>
        <authorList>
            <person name="Hensen N."/>
            <person name="Bonometti L."/>
            <person name="Westerberg I."/>
            <person name="Brannstrom I.O."/>
            <person name="Guillou S."/>
            <person name="Cros-Aarteil S."/>
            <person name="Calhoun S."/>
            <person name="Haridas S."/>
            <person name="Kuo A."/>
            <person name="Mondo S."/>
            <person name="Pangilinan J."/>
            <person name="Riley R."/>
            <person name="LaButti K."/>
            <person name="Andreopoulos B."/>
            <person name="Lipzen A."/>
            <person name="Chen C."/>
            <person name="Yan M."/>
            <person name="Daum C."/>
            <person name="Ng V."/>
            <person name="Clum A."/>
            <person name="Steindorff A."/>
            <person name="Ohm R.A."/>
            <person name="Martin F."/>
            <person name="Silar P."/>
            <person name="Natvig D.O."/>
            <person name="Lalanne C."/>
            <person name="Gautier V."/>
            <person name="Ament-Velasquez S.L."/>
            <person name="Kruys A."/>
            <person name="Hutchinson M.I."/>
            <person name="Powell A.J."/>
            <person name="Barry K."/>
            <person name="Miller A.N."/>
            <person name="Grigoriev I.V."/>
            <person name="Debuchy R."/>
            <person name="Gladieux P."/>
            <person name="Hiltunen Thoren M."/>
            <person name="Johannesson H."/>
        </authorList>
    </citation>
    <scope>NUCLEOTIDE SEQUENCE</scope>
    <source>
        <strain evidence="2">CBS 123565</strain>
    </source>
</reference>
<evidence type="ECO:0000313" key="3">
    <source>
        <dbReference type="Proteomes" id="UP001304895"/>
    </source>
</evidence>
<dbReference type="Proteomes" id="UP001304895">
    <property type="component" value="Unassembled WGS sequence"/>
</dbReference>
<protein>
    <submittedName>
        <fullName evidence="2">Uncharacterized protein</fullName>
    </submittedName>
</protein>
<evidence type="ECO:0000256" key="1">
    <source>
        <dbReference type="SAM" id="MobiDB-lite"/>
    </source>
</evidence>
<proteinExistence type="predicted"/>